<dbReference type="GO" id="GO:0005634">
    <property type="term" value="C:nucleus"/>
    <property type="evidence" value="ECO:0007669"/>
    <property type="project" value="TreeGrafter"/>
</dbReference>
<protein>
    <submittedName>
        <fullName evidence="3">AKAP7 2'5' RNA ligase-like domain-containing protein</fullName>
    </submittedName>
</protein>
<feature type="compositionally biased region" description="Polar residues" evidence="1">
    <location>
        <begin position="61"/>
        <end position="71"/>
    </location>
</feature>
<dbReference type="EMBL" id="JAKELL010000036">
    <property type="protein sequence ID" value="KAH8989573.1"/>
    <property type="molecule type" value="Genomic_DNA"/>
</dbReference>
<name>A0AAD4QCR1_9AGAM</name>
<comment type="caution">
    <text evidence="3">The sequence shown here is derived from an EMBL/GenBank/DDBJ whole genome shotgun (WGS) entry which is preliminary data.</text>
</comment>
<keyword evidence="4" id="KW-1185">Reference proteome</keyword>
<feature type="compositionally biased region" description="Low complexity" evidence="1">
    <location>
        <begin position="14"/>
        <end position="30"/>
    </location>
</feature>
<dbReference type="PANTHER" id="PTHR13360:SF1">
    <property type="entry name" value="ACTIVATING SIGNAL COINTEGRATOR 1 COMPLEX SUBUNIT 1"/>
    <property type="match status" value="1"/>
</dbReference>
<evidence type="ECO:0000259" key="2">
    <source>
        <dbReference type="Pfam" id="PF10469"/>
    </source>
</evidence>
<dbReference type="Proteomes" id="UP001201163">
    <property type="component" value="Unassembled WGS sequence"/>
</dbReference>
<evidence type="ECO:0000313" key="3">
    <source>
        <dbReference type="EMBL" id="KAH8989573.1"/>
    </source>
</evidence>
<dbReference type="Pfam" id="PF10469">
    <property type="entry name" value="AKAP7_NLS"/>
    <property type="match status" value="1"/>
</dbReference>
<evidence type="ECO:0000256" key="1">
    <source>
        <dbReference type="SAM" id="MobiDB-lite"/>
    </source>
</evidence>
<proteinExistence type="predicted"/>
<dbReference type="PANTHER" id="PTHR13360">
    <property type="entry name" value="ACTIVATING SIGNAL COINTEGRATOR 1 COMPLEX SUBUNIT 1"/>
    <property type="match status" value="1"/>
</dbReference>
<dbReference type="GO" id="GO:0006355">
    <property type="term" value="P:regulation of DNA-templated transcription"/>
    <property type="evidence" value="ECO:0007669"/>
    <property type="project" value="TreeGrafter"/>
</dbReference>
<dbReference type="AlphaFoldDB" id="A0AAD4QCR1"/>
<keyword evidence="3" id="KW-0436">Ligase</keyword>
<dbReference type="GO" id="GO:0006307">
    <property type="term" value="P:DNA alkylation repair"/>
    <property type="evidence" value="ECO:0007669"/>
    <property type="project" value="InterPro"/>
</dbReference>
<organism evidence="3 4">
    <name type="scientific">Lactarius akahatsu</name>
    <dbReference type="NCBI Taxonomy" id="416441"/>
    <lineage>
        <taxon>Eukaryota</taxon>
        <taxon>Fungi</taxon>
        <taxon>Dikarya</taxon>
        <taxon>Basidiomycota</taxon>
        <taxon>Agaricomycotina</taxon>
        <taxon>Agaricomycetes</taxon>
        <taxon>Russulales</taxon>
        <taxon>Russulaceae</taxon>
        <taxon>Lactarius</taxon>
    </lineage>
</organism>
<dbReference type="GO" id="GO:0016874">
    <property type="term" value="F:ligase activity"/>
    <property type="evidence" value="ECO:0007669"/>
    <property type="project" value="UniProtKB-KW"/>
</dbReference>
<feature type="domain" description="A-kinase anchor protein 7-like phosphoesterase" evidence="2">
    <location>
        <begin position="72"/>
        <end position="301"/>
    </location>
</feature>
<accession>A0AAD4QCR1</accession>
<dbReference type="InterPro" id="IPR009210">
    <property type="entry name" value="ASCC1"/>
</dbReference>
<evidence type="ECO:0000313" key="4">
    <source>
        <dbReference type="Proteomes" id="UP001201163"/>
    </source>
</evidence>
<feature type="region of interest" description="Disordered" evidence="1">
    <location>
        <begin position="1"/>
        <end position="74"/>
    </location>
</feature>
<sequence>MATRLLYSAHRGSTLRSTSSSMTPTPSTSPNRQRRRPPRHDAPASGEPSSATHHARPSRHPQAQGQRSTPRPTHFLALPIGHHAHLRSTVQALTASWLAHDPPIDELDPSIVVQPRRLHLTLGVMALAPSPPSRAAVDPAAEPETERDLAAAARLLADLAPRIRAILARAPLRVPLGRLTVMQPDPTRAHVLYAEPDISSPDGRRLRTVCELIRNAFMEAGFLAADRRPLKLHCTLLNTNYRRPVPGQRRAAGRVPFDFTTFPSAARENSNLGTWTVDELQICEMGSWAPDGAYVRVAGCDLRPEKS</sequence>
<reference evidence="3" key="1">
    <citation type="submission" date="2022-01" db="EMBL/GenBank/DDBJ databases">
        <title>Comparative genomics reveals a dynamic genome evolution in the ectomycorrhizal milk-cap (Lactarius) mushrooms.</title>
        <authorList>
            <consortium name="DOE Joint Genome Institute"/>
            <person name="Lebreton A."/>
            <person name="Tang N."/>
            <person name="Kuo A."/>
            <person name="LaButti K."/>
            <person name="Drula E."/>
            <person name="Barry K."/>
            <person name="Clum A."/>
            <person name="Lipzen A."/>
            <person name="Mousain D."/>
            <person name="Ng V."/>
            <person name="Wang R."/>
            <person name="Wang X."/>
            <person name="Dai Y."/>
            <person name="Henrissat B."/>
            <person name="Grigoriev I.V."/>
            <person name="Guerin-Laguette A."/>
            <person name="Yu F."/>
            <person name="Martin F.M."/>
        </authorList>
    </citation>
    <scope>NUCLEOTIDE SEQUENCE</scope>
    <source>
        <strain evidence="3">QP</strain>
    </source>
</reference>
<gene>
    <name evidence="3" type="ORF">EDB92DRAFT_1867930</name>
</gene>
<dbReference type="Gene3D" id="3.90.1140.10">
    <property type="entry name" value="Cyclic phosphodiesterase"/>
    <property type="match status" value="1"/>
</dbReference>
<dbReference type="InterPro" id="IPR019510">
    <property type="entry name" value="AKAP7-like_phosphoesterase"/>
</dbReference>